<organism evidence="1 2">
    <name type="scientific">Pseudoalteromonas phage RIO-1</name>
    <dbReference type="NCBI Taxonomy" id="1316739"/>
    <lineage>
        <taxon>Viruses</taxon>
        <taxon>Duplodnaviria</taxon>
        <taxon>Heunggongvirae</taxon>
        <taxon>Uroviricota</taxon>
        <taxon>Caudoviricetes</taxon>
        <taxon>Zobellviridae</taxon>
        <taxon>Melvirus</taxon>
        <taxon>Melvirus orientalis</taxon>
    </lineage>
</organism>
<gene>
    <name evidence="1" type="ORF">RIO-1_46</name>
</gene>
<dbReference type="RefSeq" id="YP_008051116.1">
    <property type="nucleotide sequence ID" value="NC_021300.1"/>
</dbReference>
<keyword evidence="2" id="KW-1185">Reference proteome</keyword>
<accession>R4JN11</accession>
<name>R4JN11_9CAUD</name>
<dbReference type="OrthoDB" id="12825at10239"/>
<dbReference type="Proteomes" id="UP000013564">
    <property type="component" value="Segment"/>
</dbReference>
<sequence>MSTLLQAVQTCLQYSGSFEVDSIFDTDESERTATLAREVYYRIAGKLRDAQFDSYVGTLDGVGDTSAPNYLRIPDGVRSIQFSRVQYSKDEYPELDMEDVEYLSNQDFLDVVRVNRTSEDETLKVQDPSTGAEYVIRTDTQPRYCTSFDGELIAFDSYDKEVDTTLHEQKSLIVANREKPFYLEDSFEIPLPAHLMQGFQDTLLNEYYEVIIEEAKPTVARRARVFEAKMQQDHQRIGGIQKPTVRYGRR</sequence>
<evidence type="ECO:0000313" key="1">
    <source>
        <dbReference type="EMBL" id="AGK87060.1"/>
    </source>
</evidence>
<reference evidence="1 2" key="1">
    <citation type="journal article" date="2013" name="J. Virol.">
        <title>Morphology, Physiological Characteristics, and Complete Sequence of Marine Bacteriophage RIO-1 Infecting Pseudoalteromonas marina.</title>
        <authorList>
            <person name="Hardies S.C."/>
            <person name="Hwang Y.J."/>
            <person name="Hwang C.Y."/>
            <person name="Jang G.I."/>
            <person name="Cho B.C."/>
        </authorList>
    </citation>
    <scope>NUCLEOTIDE SEQUENCE [LARGE SCALE GENOMIC DNA]</scope>
</reference>
<proteinExistence type="predicted"/>
<evidence type="ECO:0000313" key="2">
    <source>
        <dbReference type="Proteomes" id="UP000013564"/>
    </source>
</evidence>
<protein>
    <submittedName>
        <fullName evidence="1">Uncharacterized protein</fullName>
    </submittedName>
</protein>
<dbReference type="KEGG" id="vg:16207384"/>
<dbReference type="EMBL" id="KC751414">
    <property type="protein sequence ID" value="AGK87060.1"/>
    <property type="molecule type" value="Genomic_DNA"/>
</dbReference>
<dbReference type="GeneID" id="16207384"/>